<sequence length="429" mass="47765">MRRVERQSWWCGFAGLVVLMMFATLGWACTFCGGGLRSRPTWRQQAASATWVLYGSLANPRFDPGSEGGSTEFHIREVLRGERGRMPPRQILLPVYLPVIGNATPRDYVVLADWRGGRWVLAGGFPASEAAVAYLKGVLQLPEQDTVARCAYFFRHLDHAEAAVAADALAELGRISDAELYRAAAHGAFPVARLRQLLRHPRLAPEAQGMLAYLLGLCGQVPQDADVLRELWQQWSSLGGAAGSPSPGSSALSSDSSVGSGLLTGLILLDPSLGWRLACEVLRDPQRPFSQRWAVLETLRFFQAFRPPVLSAPEPGPKRESAGLRRDHRADLLRCYALLLRQGDLADQAVEDLRRWGWWDLTADILRHFDAPTHQAPIVRRAIVRYALSAPGPEVQDFLREVRRREPELVRSVEELLRQYEPAGSKPRR</sequence>
<dbReference type="Proteomes" id="UP000542342">
    <property type="component" value="Unassembled WGS sequence"/>
</dbReference>
<accession>A0A7V8VDC2</accession>
<gene>
    <name evidence="1" type="ORF">H0921_07420</name>
</gene>
<dbReference type="AlphaFoldDB" id="A0A7V8VDC2"/>
<dbReference type="RefSeq" id="WP_194537408.1">
    <property type="nucleotide sequence ID" value="NZ_JACEFB010000003.1"/>
</dbReference>
<keyword evidence="2" id="KW-1185">Reference proteome</keyword>
<comment type="caution">
    <text evidence="1">The sequence shown here is derived from an EMBL/GenBank/DDBJ whole genome shotgun (WGS) entry which is preliminary data.</text>
</comment>
<proteinExistence type="predicted"/>
<evidence type="ECO:0000313" key="2">
    <source>
        <dbReference type="Proteomes" id="UP000542342"/>
    </source>
</evidence>
<dbReference type="EMBL" id="JACEFB010000003">
    <property type="protein sequence ID" value="MBA2225988.1"/>
    <property type="molecule type" value="Genomic_DNA"/>
</dbReference>
<reference evidence="1 2" key="1">
    <citation type="submission" date="2020-07" db="EMBL/GenBank/DDBJ databases">
        <title>Thermogemmata thermophila gen. nov., sp. nov., a novel moderate thermophilic planctomycete from a Kamchatka hot spring.</title>
        <authorList>
            <person name="Elcheninov A.G."/>
            <person name="Podosokorskaya O.A."/>
            <person name="Kovaleva O.L."/>
            <person name="Novikov A."/>
            <person name="Bonch-Osmolovskaya E.A."/>
            <person name="Toshchakov S.V."/>
            <person name="Kublanov I.V."/>
        </authorList>
    </citation>
    <scope>NUCLEOTIDE SEQUENCE [LARGE SCALE GENOMIC DNA]</scope>
    <source>
        <strain evidence="1 2">2918</strain>
    </source>
</reference>
<organism evidence="1 2">
    <name type="scientific">Thermogemmata fonticola</name>
    <dbReference type="NCBI Taxonomy" id="2755323"/>
    <lineage>
        <taxon>Bacteria</taxon>
        <taxon>Pseudomonadati</taxon>
        <taxon>Planctomycetota</taxon>
        <taxon>Planctomycetia</taxon>
        <taxon>Gemmatales</taxon>
        <taxon>Gemmataceae</taxon>
        <taxon>Thermogemmata</taxon>
    </lineage>
</organism>
<evidence type="ECO:0000313" key="1">
    <source>
        <dbReference type="EMBL" id="MBA2225988.1"/>
    </source>
</evidence>
<protein>
    <submittedName>
        <fullName evidence="1">Uncharacterized protein</fullName>
    </submittedName>
</protein>
<name>A0A7V8VDC2_9BACT</name>